<dbReference type="Proteomes" id="UP000267096">
    <property type="component" value="Unassembled WGS sequence"/>
</dbReference>
<name>A0A0M3JE91_ANISI</name>
<reference evidence="4" key="1">
    <citation type="submission" date="2017-02" db="UniProtKB">
        <authorList>
            <consortium name="WormBaseParasite"/>
        </authorList>
    </citation>
    <scope>IDENTIFICATION</scope>
</reference>
<protein>
    <submittedName>
        <fullName evidence="4">Myosin_tail_1 domain-containing protein</fullName>
    </submittedName>
</protein>
<accession>A0A0M3JE91</accession>
<evidence type="ECO:0000313" key="2">
    <source>
        <dbReference type="EMBL" id="VDK25973.1"/>
    </source>
</evidence>
<feature type="coiled-coil region" evidence="1">
    <location>
        <begin position="2"/>
        <end position="111"/>
    </location>
</feature>
<gene>
    <name evidence="2" type="ORF">ASIM_LOCUS5726</name>
</gene>
<keyword evidence="1" id="KW-0175">Coiled coil</keyword>
<dbReference type="EMBL" id="UYRR01011534">
    <property type="protein sequence ID" value="VDK25973.1"/>
    <property type="molecule type" value="Genomic_DNA"/>
</dbReference>
<proteinExistence type="predicted"/>
<organism evidence="4">
    <name type="scientific">Anisakis simplex</name>
    <name type="common">Herring worm</name>
    <dbReference type="NCBI Taxonomy" id="6269"/>
    <lineage>
        <taxon>Eukaryota</taxon>
        <taxon>Metazoa</taxon>
        <taxon>Ecdysozoa</taxon>
        <taxon>Nematoda</taxon>
        <taxon>Chromadorea</taxon>
        <taxon>Rhabditida</taxon>
        <taxon>Spirurina</taxon>
        <taxon>Ascaridomorpha</taxon>
        <taxon>Ascaridoidea</taxon>
        <taxon>Anisakidae</taxon>
        <taxon>Anisakis</taxon>
        <taxon>Anisakis simplex complex</taxon>
    </lineage>
</organism>
<evidence type="ECO:0000313" key="3">
    <source>
        <dbReference type="Proteomes" id="UP000267096"/>
    </source>
</evidence>
<evidence type="ECO:0000313" key="4">
    <source>
        <dbReference type="WBParaSite" id="ASIM_0000593401-mRNA-1"/>
    </source>
</evidence>
<evidence type="ECO:0000256" key="1">
    <source>
        <dbReference type="SAM" id="Coils"/>
    </source>
</evidence>
<reference evidence="2 3" key="2">
    <citation type="submission" date="2018-11" db="EMBL/GenBank/DDBJ databases">
        <authorList>
            <consortium name="Pathogen Informatics"/>
        </authorList>
    </citation>
    <scope>NUCLEOTIDE SEQUENCE [LARGE SCALE GENOMIC DNA]</scope>
</reference>
<sequence>MYEIVKSERDSAQQSLHEARKNFSEFQADFQKEVKSDFDKKARELEASAVAKDRQLQSAIEEKSDLEKQIEKFRNEREELRQENSELIDELKKVQQSITQSEKTRKSLEVDRNTFKVSYRST</sequence>
<dbReference type="AlphaFoldDB" id="A0A0M3JE91"/>
<dbReference type="OrthoDB" id="10254988at2759"/>
<dbReference type="WBParaSite" id="ASIM_0000593401-mRNA-1">
    <property type="protein sequence ID" value="ASIM_0000593401-mRNA-1"/>
    <property type="gene ID" value="ASIM_0000593401"/>
</dbReference>
<keyword evidence="3" id="KW-1185">Reference proteome</keyword>